<gene>
    <name evidence="2" type="ORF">METZ01_LOCUS241866</name>
</gene>
<feature type="domain" description="FlgD/Vpr Ig-like" evidence="1">
    <location>
        <begin position="185"/>
        <end position="248"/>
    </location>
</feature>
<dbReference type="Gene3D" id="2.60.40.4070">
    <property type="match status" value="1"/>
</dbReference>
<dbReference type="AlphaFoldDB" id="A0A382HPG4"/>
<dbReference type="InterPro" id="IPR025965">
    <property type="entry name" value="FlgD/Vpr_Ig-like"/>
</dbReference>
<dbReference type="InterPro" id="IPR026444">
    <property type="entry name" value="Secre_tail"/>
</dbReference>
<evidence type="ECO:0000259" key="1">
    <source>
        <dbReference type="Pfam" id="PF13860"/>
    </source>
</evidence>
<feature type="non-terminal residue" evidence="2">
    <location>
        <position position="1"/>
    </location>
</feature>
<reference evidence="2" key="1">
    <citation type="submission" date="2018-05" db="EMBL/GenBank/DDBJ databases">
        <authorList>
            <person name="Lanie J.A."/>
            <person name="Ng W.-L."/>
            <person name="Kazmierczak K.M."/>
            <person name="Andrzejewski T.M."/>
            <person name="Davidsen T.M."/>
            <person name="Wayne K.J."/>
            <person name="Tettelin H."/>
            <person name="Glass J.I."/>
            <person name="Rusch D."/>
            <person name="Podicherti R."/>
            <person name="Tsui H.-C.T."/>
            <person name="Winkler M.E."/>
        </authorList>
    </citation>
    <scope>NUCLEOTIDE SEQUENCE</scope>
</reference>
<organism evidence="2">
    <name type="scientific">marine metagenome</name>
    <dbReference type="NCBI Taxonomy" id="408172"/>
    <lineage>
        <taxon>unclassified sequences</taxon>
        <taxon>metagenomes</taxon>
        <taxon>ecological metagenomes</taxon>
    </lineage>
</organism>
<dbReference type="EMBL" id="UINC01062412">
    <property type="protein sequence ID" value="SVB89012.1"/>
    <property type="molecule type" value="Genomic_DNA"/>
</dbReference>
<name>A0A382HPG4_9ZZZZ</name>
<proteinExistence type="predicted"/>
<dbReference type="NCBIfam" id="TIGR04183">
    <property type="entry name" value="Por_Secre_tail"/>
    <property type="match status" value="1"/>
</dbReference>
<evidence type="ECO:0000313" key="2">
    <source>
        <dbReference type="EMBL" id="SVB89012.1"/>
    </source>
</evidence>
<sequence length="261" mass="29035">EGLVVSPNPNYHGTLIVPVTVSDGDTVSAPFNLNIVVVPVNDTPLPFNLLTPESGTEIMVTLMDIMNNTTLEVSWSSSFDADEEDQLIYSIKLGAFGEDTVVVNTPDTSVNITYELLVATLDSLGMNQGDLIWTVFVSDGIDTVDADNQFSIHVNAVDVLGIDESLIPEVYALHQNYPNPFNPTTKIKYDLPENTHVTLVIYDIMGRQVQTLFSNHYQEAGYRHVVWNGQDRFGKPLASGMYFYRIQAGDFIRVRKMVLLK</sequence>
<protein>
    <recommendedName>
        <fullName evidence="1">FlgD/Vpr Ig-like domain-containing protein</fullName>
    </recommendedName>
</protein>
<accession>A0A382HPG4</accession>
<dbReference type="Pfam" id="PF13860">
    <property type="entry name" value="FlgD_ig"/>
    <property type="match status" value="1"/>
</dbReference>